<dbReference type="CDD" id="cd04645">
    <property type="entry name" value="LbH_gamma_CA_like"/>
    <property type="match status" value="1"/>
</dbReference>
<evidence type="ECO:0000313" key="2">
    <source>
        <dbReference type="Proteomes" id="UP000283442"/>
    </source>
</evidence>
<gene>
    <name evidence="1" type="ORF">DW674_01880</name>
</gene>
<evidence type="ECO:0000313" key="1">
    <source>
        <dbReference type="EMBL" id="RHF53629.1"/>
    </source>
</evidence>
<dbReference type="PANTHER" id="PTHR13061:SF29">
    <property type="entry name" value="GAMMA CARBONIC ANHYDRASE-LIKE 1, MITOCHONDRIAL-RELATED"/>
    <property type="match status" value="1"/>
</dbReference>
<protein>
    <submittedName>
        <fullName evidence="1">Gamma carbonic anhydrase family protein</fullName>
    </submittedName>
</protein>
<dbReference type="EMBL" id="QRHE01000001">
    <property type="protein sequence ID" value="RHF53629.1"/>
    <property type="molecule type" value="Genomic_DNA"/>
</dbReference>
<proteinExistence type="predicted"/>
<dbReference type="InterPro" id="IPR047324">
    <property type="entry name" value="LbH_gamma_CA-like"/>
</dbReference>
<dbReference type="InterPro" id="IPR011004">
    <property type="entry name" value="Trimer_LpxA-like_sf"/>
</dbReference>
<accession>A0A414P0G0</accession>
<dbReference type="OrthoDB" id="9803036at2"/>
<dbReference type="Pfam" id="PF00132">
    <property type="entry name" value="Hexapep"/>
    <property type="match status" value="1"/>
</dbReference>
<name>A0A414P0G0_9FIRM</name>
<dbReference type="AlphaFoldDB" id="A0A414P0G0"/>
<dbReference type="Proteomes" id="UP000283442">
    <property type="component" value="Unassembled WGS sequence"/>
</dbReference>
<dbReference type="InterPro" id="IPR001451">
    <property type="entry name" value="Hexapep"/>
</dbReference>
<dbReference type="PANTHER" id="PTHR13061">
    <property type="entry name" value="DYNACTIN SUBUNIT P25"/>
    <property type="match status" value="1"/>
</dbReference>
<organism evidence="1 2">
    <name type="scientific">Mitsuokella multacida</name>
    <dbReference type="NCBI Taxonomy" id="52226"/>
    <lineage>
        <taxon>Bacteria</taxon>
        <taxon>Bacillati</taxon>
        <taxon>Bacillota</taxon>
        <taxon>Negativicutes</taxon>
        <taxon>Selenomonadales</taxon>
        <taxon>Selenomonadaceae</taxon>
        <taxon>Mitsuokella</taxon>
    </lineage>
</organism>
<dbReference type="InterPro" id="IPR050484">
    <property type="entry name" value="Transf_Hexapept/Carb_Anhydrase"/>
</dbReference>
<dbReference type="Gene3D" id="2.160.10.10">
    <property type="entry name" value="Hexapeptide repeat proteins"/>
    <property type="match status" value="1"/>
</dbReference>
<sequence length="176" mass="19055">MDMAIIMPYKSAAPKIDESVFLAPTAVVAGDVTIEEGVSVWFGAVVRGDFQPIKIGKNTNIQENATIHVMHDHPTTIGEGVIIGHNAVIHSKSIGDHTLIGMGSIIMGNTVIGENVVIGAGTMIERDRKIPSNSLVYGNPAQIVRGLRDDEIEALQESSLRYRKVAEHYKEAAERL</sequence>
<dbReference type="Pfam" id="PF14602">
    <property type="entry name" value="Hexapep_2"/>
    <property type="match status" value="1"/>
</dbReference>
<dbReference type="SUPFAM" id="SSF51161">
    <property type="entry name" value="Trimeric LpxA-like enzymes"/>
    <property type="match status" value="1"/>
</dbReference>
<reference evidence="1 2" key="1">
    <citation type="submission" date="2018-08" db="EMBL/GenBank/DDBJ databases">
        <title>A genome reference for cultivated species of the human gut microbiota.</title>
        <authorList>
            <person name="Zou Y."/>
            <person name="Xue W."/>
            <person name="Luo G."/>
        </authorList>
    </citation>
    <scope>NUCLEOTIDE SEQUENCE [LARGE SCALE GENOMIC DNA]</scope>
    <source>
        <strain evidence="1 2">AM25-21AC</strain>
    </source>
</reference>
<comment type="caution">
    <text evidence="1">The sequence shown here is derived from an EMBL/GenBank/DDBJ whole genome shotgun (WGS) entry which is preliminary data.</text>
</comment>